<feature type="domain" description="NAD(P)-binding" evidence="1">
    <location>
        <begin position="9"/>
        <end position="115"/>
    </location>
</feature>
<dbReference type="AlphaFoldDB" id="A0A372G2V5"/>
<name>A0A372G2V5_9ACTN</name>
<dbReference type="Gene3D" id="3.90.25.10">
    <property type="entry name" value="UDP-galactose 4-epimerase, domain 1"/>
    <property type="match status" value="1"/>
</dbReference>
<dbReference type="InterPro" id="IPR016040">
    <property type="entry name" value="NAD(P)-bd_dom"/>
</dbReference>
<proteinExistence type="predicted"/>
<sequence>MTIVLTTPTGNVGSHLVRLLVQAGERPRVLVRDAASLDPGVVDGVDIVEVDLTDEDGVVDATRDIAALYWVDPIVGGDDPLDGYARLTRSVTRAVRENTIDRVVFQSSVGAEKRHGVGEIDGLAVTEQALDAAGCAVAHLRCGYFFTNLLMDIDSLRGGVLTTTMSLDRPLPWVAPQDIAAVAAGRLLSRTWDGRVVQAVHGPEDLSYRDVAAVLSEAAVGMGAGTRDDFVPENPRSYATTTPTSLAAWAGQHLRPALR</sequence>
<dbReference type="PANTHER" id="PTHR43162:SF1">
    <property type="entry name" value="PRESTALK A DIFFERENTIATION PROTEIN A"/>
    <property type="match status" value="1"/>
</dbReference>
<dbReference type="OrthoDB" id="4632815at2"/>
<dbReference type="RefSeq" id="WP_117227226.1">
    <property type="nucleotide sequence ID" value="NZ_CP061725.1"/>
</dbReference>
<reference evidence="2 3" key="1">
    <citation type="submission" date="2018-08" db="EMBL/GenBank/DDBJ databases">
        <title>Verrucosispora craniellae sp. nov., isolated from a marine sponge in the South China Sea.</title>
        <authorList>
            <person name="Li L."/>
            <person name="Lin H.W."/>
        </authorList>
    </citation>
    <scope>NUCLEOTIDE SEQUENCE [LARGE SCALE GENOMIC DNA]</scope>
    <source>
        <strain evidence="2 3">LHW63014</strain>
    </source>
</reference>
<protein>
    <submittedName>
        <fullName evidence="2">NmrA family transcriptional regulator</fullName>
    </submittedName>
</protein>
<dbReference type="Gene3D" id="3.40.50.720">
    <property type="entry name" value="NAD(P)-binding Rossmann-like Domain"/>
    <property type="match status" value="1"/>
</dbReference>
<dbReference type="EMBL" id="QVFU01000004">
    <property type="protein sequence ID" value="RFS47342.1"/>
    <property type="molecule type" value="Genomic_DNA"/>
</dbReference>
<evidence type="ECO:0000313" key="3">
    <source>
        <dbReference type="Proteomes" id="UP000262621"/>
    </source>
</evidence>
<comment type="caution">
    <text evidence="2">The sequence shown here is derived from an EMBL/GenBank/DDBJ whole genome shotgun (WGS) entry which is preliminary data.</text>
</comment>
<evidence type="ECO:0000313" key="2">
    <source>
        <dbReference type="EMBL" id="RFS47342.1"/>
    </source>
</evidence>
<evidence type="ECO:0000259" key="1">
    <source>
        <dbReference type="Pfam" id="PF13460"/>
    </source>
</evidence>
<dbReference type="InterPro" id="IPR036291">
    <property type="entry name" value="NAD(P)-bd_dom_sf"/>
</dbReference>
<accession>A0A372G2V5</accession>
<dbReference type="PANTHER" id="PTHR43162">
    <property type="match status" value="1"/>
</dbReference>
<keyword evidence="3" id="KW-1185">Reference proteome</keyword>
<dbReference type="InterPro" id="IPR051604">
    <property type="entry name" value="Ergot_Alk_Oxidoreductase"/>
</dbReference>
<dbReference type="SUPFAM" id="SSF51735">
    <property type="entry name" value="NAD(P)-binding Rossmann-fold domains"/>
    <property type="match status" value="1"/>
</dbReference>
<dbReference type="Pfam" id="PF13460">
    <property type="entry name" value="NAD_binding_10"/>
    <property type="match status" value="1"/>
</dbReference>
<organism evidence="2 3">
    <name type="scientific">Micromonospora craniellae</name>
    <dbReference type="NCBI Taxonomy" id="2294034"/>
    <lineage>
        <taxon>Bacteria</taxon>
        <taxon>Bacillati</taxon>
        <taxon>Actinomycetota</taxon>
        <taxon>Actinomycetes</taxon>
        <taxon>Micromonosporales</taxon>
        <taxon>Micromonosporaceae</taxon>
        <taxon>Micromonospora</taxon>
    </lineage>
</organism>
<gene>
    <name evidence="2" type="ORF">D0Q02_07245</name>
</gene>
<dbReference type="Proteomes" id="UP000262621">
    <property type="component" value="Unassembled WGS sequence"/>
</dbReference>